<keyword evidence="7 8" id="KW-0472">Membrane</keyword>
<protein>
    <submittedName>
        <fullName evidence="9">Uncharacterized protein</fullName>
    </submittedName>
</protein>
<evidence type="ECO:0000256" key="1">
    <source>
        <dbReference type="ARBA" id="ARBA00004141"/>
    </source>
</evidence>
<comment type="caution">
    <text evidence="9">The sequence shown here is derived from an EMBL/GenBank/DDBJ whole genome shotgun (WGS) entry which is preliminary data.</text>
</comment>
<evidence type="ECO:0000313" key="9">
    <source>
        <dbReference type="EMBL" id="KAI5061792.1"/>
    </source>
</evidence>
<evidence type="ECO:0000256" key="2">
    <source>
        <dbReference type="ARBA" id="ARBA00006939"/>
    </source>
</evidence>
<keyword evidence="3 8" id="KW-0813">Transport</keyword>
<dbReference type="InterPro" id="IPR004698">
    <property type="entry name" value="Zn/Fe_permease_fun/pln"/>
</dbReference>
<gene>
    <name evidence="9" type="ORF">GOP47_0022331</name>
</gene>
<dbReference type="Pfam" id="PF02535">
    <property type="entry name" value="Zip"/>
    <property type="match status" value="1"/>
</dbReference>
<keyword evidence="6 8" id="KW-0406">Ion transport</keyword>
<dbReference type="GO" id="GO:0005886">
    <property type="term" value="C:plasma membrane"/>
    <property type="evidence" value="ECO:0007669"/>
    <property type="project" value="TreeGrafter"/>
</dbReference>
<dbReference type="AlphaFoldDB" id="A0A9D4Z5Z0"/>
<organism evidence="9 10">
    <name type="scientific">Adiantum capillus-veneris</name>
    <name type="common">Maidenhair fern</name>
    <dbReference type="NCBI Taxonomy" id="13818"/>
    <lineage>
        <taxon>Eukaryota</taxon>
        <taxon>Viridiplantae</taxon>
        <taxon>Streptophyta</taxon>
        <taxon>Embryophyta</taxon>
        <taxon>Tracheophyta</taxon>
        <taxon>Polypodiopsida</taxon>
        <taxon>Polypodiidae</taxon>
        <taxon>Polypodiales</taxon>
        <taxon>Pteridineae</taxon>
        <taxon>Pteridaceae</taxon>
        <taxon>Vittarioideae</taxon>
        <taxon>Adiantum</taxon>
    </lineage>
</organism>
<evidence type="ECO:0000256" key="3">
    <source>
        <dbReference type="ARBA" id="ARBA00022448"/>
    </source>
</evidence>
<reference evidence="9" key="1">
    <citation type="submission" date="2021-01" db="EMBL/GenBank/DDBJ databases">
        <title>Adiantum capillus-veneris genome.</title>
        <authorList>
            <person name="Fang Y."/>
            <person name="Liao Q."/>
        </authorList>
    </citation>
    <scope>NUCLEOTIDE SEQUENCE</scope>
    <source>
        <strain evidence="9">H3</strain>
        <tissue evidence="9">Leaf</tissue>
    </source>
</reference>
<feature type="transmembrane region" description="Helical" evidence="8">
    <location>
        <begin position="224"/>
        <end position="244"/>
    </location>
</feature>
<dbReference type="PANTHER" id="PTHR11040:SF44">
    <property type="entry name" value="PROTEIN ZNTC-RELATED"/>
    <property type="match status" value="1"/>
</dbReference>
<evidence type="ECO:0000313" key="10">
    <source>
        <dbReference type="Proteomes" id="UP000886520"/>
    </source>
</evidence>
<dbReference type="OrthoDB" id="448280at2759"/>
<dbReference type="EMBL" id="JABFUD020000022">
    <property type="protein sequence ID" value="KAI5061792.1"/>
    <property type="molecule type" value="Genomic_DNA"/>
</dbReference>
<accession>A0A9D4Z5Z0</accession>
<dbReference type="Proteomes" id="UP000886520">
    <property type="component" value="Chromosome 22"/>
</dbReference>
<name>A0A9D4Z5Z0_ADICA</name>
<feature type="transmembrane region" description="Helical" evidence="8">
    <location>
        <begin position="295"/>
        <end position="314"/>
    </location>
</feature>
<dbReference type="InterPro" id="IPR003689">
    <property type="entry name" value="ZIP"/>
</dbReference>
<comment type="caution">
    <text evidence="8">Lacks conserved residue(s) required for the propagation of feature annotation.</text>
</comment>
<feature type="transmembrane region" description="Helical" evidence="8">
    <location>
        <begin position="16"/>
        <end position="38"/>
    </location>
</feature>
<evidence type="ECO:0000256" key="8">
    <source>
        <dbReference type="RuleBase" id="RU362088"/>
    </source>
</evidence>
<proteinExistence type="inferred from homology"/>
<evidence type="ECO:0000256" key="6">
    <source>
        <dbReference type="ARBA" id="ARBA00023065"/>
    </source>
</evidence>
<dbReference type="NCBIfam" id="TIGR00820">
    <property type="entry name" value="zip"/>
    <property type="match status" value="1"/>
</dbReference>
<evidence type="ECO:0000256" key="5">
    <source>
        <dbReference type="ARBA" id="ARBA00022989"/>
    </source>
</evidence>
<evidence type="ECO:0000256" key="7">
    <source>
        <dbReference type="ARBA" id="ARBA00023136"/>
    </source>
</evidence>
<feature type="transmembrane region" description="Helical" evidence="8">
    <location>
        <begin position="58"/>
        <end position="79"/>
    </location>
</feature>
<comment type="subcellular location">
    <subcellularLocation>
        <location evidence="1 8">Membrane</location>
        <topology evidence="1 8">Multi-pass membrane protein</topology>
    </subcellularLocation>
</comment>
<evidence type="ECO:0000256" key="4">
    <source>
        <dbReference type="ARBA" id="ARBA00022692"/>
    </source>
</evidence>
<feature type="transmembrane region" description="Helical" evidence="8">
    <location>
        <begin position="264"/>
        <end position="283"/>
    </location>
</feature>
<comment type="similarity">
    <text evidence="2 8">Belongs to the ZIP transporter (TC 2.A.5) family.</text>
</comment>
<keyword evidence="5 8" id="KW-1133">Transmembrane helix</keyword>
<keyword evidence="4 8" id="KW-0812">Transmembrane</keyword>
<sequence>MPLAGRYVSAFRAESNLFFVMKSFAAGVILATAYVHMLPDSFKALGNECLAENPWANFPFAGFIAMVASLFVLMIDFFATTYYENKHQKSVGTVGAHGHDDPHKGKLTHINVHDDAKTDCSNHPDQAAHLSAVSVHAHTHGPHSHTLMLTEDETSKLRHRVISQVLELGIVAHSVIIGITLGTSESPCTIRPLLAALTFHQFFEGVALGSCIAQAGFKTRASMLMAFFFSITTPLGIGIGMGIASTYNENSPTALIVQGVFDSMSTGILLYMALVDLIAADFLSKRLRTNVHLQLYAYTALFLGVGAMSVIAYWA</sequence>
<dbReference type="GO" id="GO:0005385">
    <property type="term" value="F:zinc ion transmembrane transporter activity"/>
    <property type="evidence" value="ECO:0007669"/>
    <property type="project" value="InterPro"/>
</dbReference>
<keyword evidence="10" id="KW-1185">Reference proteome</keyword>
<dbReference type="PANTHER" id="PTHR11040">
    <property type="entry name" value="ZINC/IRON TRANSPORTER"/>
    <property type="match status" value="1"/>
</dbReference>